<gene>
    <name evidence="1" type="ORF">EXIGLDRAFT_594343</name>
</gene>
<feature type="non-terminal residue" evidence="1">
    <location>
        <position position="208"/>
    </location>
</feature>
<sequence length="208" mass="22313">ASKADVVVNAADLNDLSLVNAIIDGLAQRTKETGTRAILLHTSGAFVVLDNAEGVAPPKRVYINDASESDIRGIPPTAMHRDVDMAIFRADEAGLISGYNVAPGTIFGEGYGPVRRLSVMFPTYATIFRSFGRGILIGDGSNIMATVHIDDVVSLDLLLLERALAEKDINISPYSKFYFAATLEIPQREISEAIAATLHARGLIPTTE</sequence>
<dbReference type="GO" id="GO:0005737">
    <property type="term" value="C:cytoplasm"/>
    <property type="evidence" value="ECO:0007669"/>
    <property type="project" value="TreeGrafter"/>
</dbReference>
<evidence type="ECO:0000313" key="2">
    <source>
        <dbReference type="Proteomes" id="UP000077266"/>
    </source>
</evidence>
<dbReference type="Proteomes" id="UP000077266">
    <property type="component" value="Unassembled WGS sequence"/>
</dbReference>
<dbReference type="OrthoDB" id="2130169at2759"/>
<reference evidence="1 2" key="1">
    <citation type="journal article" date="2016" name="Mol. Biol. Evol.">
        <title>Comparative Genomics of Early-Diverging Mushroom-Forming Fungi Provides Insights into the Origins of Lignocellulose Decay Capabilities.</title>
        <authorList>
            <person name="Nagy L.G."/>
            <person name="Riley R."/>
            <person name="Tritt A."/>
            <person name="Adam C."/>
            <person name="Daum C."/>
            <person name="Floudas D."/>
            <person name="Sun H."/>
            <person name="Yadav J.S."/>
            <person name="Pangilinan J."/>
            <person name="Larsson K.H."/>
            <person name="Matsuura K."/>
            <person name="Barry K."/>
            <person name="Labutti K."/>
            <person name="Kuo R."/>
            <person name="Ohm R.A."/>
            <person name="Bhattacharya S.S."/>
            <person name="Shirouzu T."/>
            <person name="Yoshinaga Y."/>
            <person name="Martin F.M."/>
            <person name="Grigoriev I.V."/>
            <person name="Hibbett D.S."/>
        </authorList>
    </citation>
    <scope>NUCLEOTIDE SEQUENCE [LARGE SCALE GENOMIC DNA]</scope>
    <source>
        <strain evidence="1 2">HHB12029</strain>
    </source>
</reference>
<feature type="non-terminal residue" evidence="1">
    <location>
        <position position="1"/>
    </location>
</feature>
<evidence type="ECO:0000313" key="1">
    <source>
        <dbReference type="EMBL" id="KZV92278.1"/>
    </source>
</evidence>
<dbReference type="Gene3D" id="3.40.50.720">
    <property type="entry name" value="NAD(P)-binding Rossmann-like Domain"/>
    <property type="match status" value="1"/>
</dbReference>
<dbReference type="InParanoid" id="A0A165HPN1"/>
<dbReference type="InterPro" id="IPR036291">
    <property type="entry name" value="NAD(P)-bd_dom_sf"/>
</dbReference>
<dbReference type="PANTHER" id="PTHR48079:SF6">
    <property type="entry name" value="NAD(P)-BINDING DOMAIN-CONTAINING PROTEIN-RELATED"/>
    <property type="match status" value="1"/>
</dbReference>
<proteinExistence type="predicted"/>
<dbReference type="EMBL" id="KV426011">
    <property type="protein sequence ID" value="KZV92278.1"/>
    <property type="molecule type" value="Genomic_DNA"/>
</dbReference>
<accession>A0A165HPN1</accession>
<protein>
    <recommendedName>
        <fullName evidence="3">NAD(P)-binding protein</fullName>
    </recommendedName>
</protein>
<evidence type="ECO:0008006" key="3">
    <source>
        <dbReference type="Google" id="ProtNLM"/>
    </source>
</evidence>
<name>A0A165HPN1_EXIGL</name>
<organism evidence="1 2">
    <name type="scientific">Exidia glandulosa HHB12029</name>
    <dbReference type="NCBI Taxonomy" id="1314781"/>
    <lineage>
        <taxon>Eukaryota</taxon>
        <taxon>Fungi</taxon>
        <taxon>Dikarya</taxon>
        <taxon>Basidiomycota</taxon>
        <taxon>Agaricomycotina</taxon>
        <taxon>Agaricomycetes</taxon>
        <taxon>Auriculariales</taxon>
        <taxon>Exidiaceae</taxon>
        <taxon>Exidia</taxon>
    </lineage>
</organism>
<dbReference type="SUPFAM" id="SSF51735">
    <property type="entry name" value="NAD(P)-binding Rossmann-fold domains"/>
    <property type="match status" value="1"/>
</dbReference>
<dbReference type="AlphaFoldDB" id="A0A165HPN1"/>
<dbReference type="InterPro" id="IPR051783">
    <property type="entry name" value="NAD(P)-dependent_oxidoreduct"/>
</dbReference>
<dbReference type="GO" id="GO:0004029">
    <property type="term" value="F:aldehyde dehydrogenase (NAD+) activity"/>
    <property type="evidence" value="ECO:0007669"/>
    <property type="project" value="TreeGrafter"/>
</dbReference>
<keyword evidence="2" id="KW-1185">Reference proteome</keyword>
<dbReference type="PANTHER" id="PTHR48079">
    <property type="entry name" value="PROTEIN YEEZ"/>
    <property type="match status" value="1"/>
</dbReference>